<dbReference type="CDD" id="cd16936">
    <property type="entry name" value="HATPase_RsbW-like"/>
    <property type="match status" value="1"/>
</dbReference>
<name>A0A4Q4ZHB3_9ACTN</name>
<keyword evidence="1" id="KW-0808">Transferase</keyword>
<dbReference type="EMBL" id="SDKM01000010">
    <property type="protein sequence ID" value="RYP86744.1"/>
    <property type="molecule type" value="Genomic_DNA"/>
</dbReference>
<dbReference type="InterPro" id="IPR036890">
    <property type="entry name" value="HATPase_C_sf"/>
</dbReference>
<evidence type="ECO:0000313" key="4">
    <source>
        <dbReference type="Proteomes" id="UP000295198"/>
    </source>
</evidence>
<gene>
    <name evidence="3" type="ORF">EKO23_08800</name>
</gene>
<dbReference type="AlphaFoldDB" id="A0A4Q4ZHB3"/>
<evidence type="ECO:0000259" key="2">
    <source>
        <dbReference type="Pfam" id="PF13581"/>
    </source>
</evidence>
<dbReference type="InterPro" id="IPR050267">
    <property type="entry name" value="Anti-sigma-factor_SerPK"/>
</dbReference>
<dbReference type="GO" id="GO:0005524">
    <property type="term" value="F:ATP binding"/>
    <property type="evidence" value="ECO:0007669"/>
    <property type="project" value="UniProtKB-KW"/>
</dbReference>
<keyword evidence="1" id="KW-0723">Serine/threonine-protein kinase</keyword>
<evidence type="ECO:0000313" key="3">
    <source>
        <dbReference type="EMBL" id="RYP86744.1"/>
    </source>
</evidence>
<keyword evidence="1" id="KW-0418">Kinase</keyword>
<comment type="caution">
    <text evidence="3">The sequence shown here is derived from an EMBL/GenBank/DDBJ whole genome shotgun (WGS) entry which is preliminary data.</text>
</comment>
<organism evidence="3 4">
    <name type="scientific">Nocardioides guangzhouensis</name>
    <dbReference type="NCBI Taxonomy" id="2497878"/>
    <lineage>
        <taxon>Bacteria</taxon>
        <taxon>Bacillati</taxon>
        <taxon>Actinomycetota</taxon>
        <taxon>Actinomycetes</taxon>
        <taxon>Propionibacteriales</taxon>
        <taxon>Nocardioidaceae</taxon>
        <taxon>Nocardioides</taxon>
    </lineage>
</organism>
<dbReference type="InterPro" id="IPR003594">
    <property type="entry name" value="HATPase_dom"/>
</dbReference>
<evidence type="ECO:0000256" key="1">
    <source>
        <dbReference type="ARBA" id="ARBA00022527"/>
    </source>
</evidence>
<dbReference type="PANTHER" id="PTHR35526:SF3">
    <property type="entry name" value="ANTI-SIGMA-F FACTOR RSBW"/>
    <property type="match status" value="1"/>
</dbReference>
<sequence length="287" mass="31985">MCRDLDRGDLLECTELAVTELVTNAVLHAAPPMSLKVAGTFDHPRFEVHDGSRGLPQLNPRMTEDDELLSTIGRGLGLVGMCSTSWGVDVHDDGKIVWFEPATSLAATPASPVLDVPTEASSTQPATPPADYLRVVFDDMPVRLLADFRRHYHEVRRELRLLALAHEDDYPVAKSLTQLFHRVDEMSRLMFGLPALERALADGVERADIVLHTPPGSAETMAQLLELLELADEFCRAQRLLALAATTQQFELQRWYLGEFVRQARGEPPLRWAGTYKVDPSYRQSAS</sequence>
<dbReference type="Gene3D" id="3.30.565.10">
    <property type="entry name" value="Histidine kinase-like ATPase, C-terminal domain"/>
    <property type="match status" value="1"/>
</dbReference>
<reference evidence="3 4" key="1">
    <citation type="submission" date="2019-01" db="EMBL/GenBank/DDBJ databases">
        <title>Nocardioides guangzhouensis sp. nov., an actinobacterium isolated from soil.</title>
        <authorList>
            <person name="Fu Y."/>
            <person name="Cai Y."/>
            <person name="Lin Z."/>
            <person name="Chen P."/>
        </authorList>
    </citation>
    <scope>NUCLEOTIDE SEQUENCE [LARGE SCALE GENOMIC DNA]</scope>
    <source>
        <strain evidence="3 4">130</strain>
    </source>
</reference>
<accession>A0A4Q4ZHB3</accession>
<dbReference type="Proteomes" id="UP000295198">
    <property type="component" value="Unassembled WGS sequence"/>
</dbReference>
<feature type="domain" description="Histidine kinase/HSP90-like ATPase" evidence="2">
    <location>
        <begin position="11"/>
        <end position="99"/>
    </location>
</feature>
<keyword evidence="3" id="KW-0067">ATP-binding</keyword>
<keyword evidence="3" id="KW-0547">Nucleotide-binding</keyword>
<dbReference type="PANTHER" id="PTHR35526">
    <property type="entry name" value="ANTI-SIGMA-F FACTOR RSBW-RELATED"/>
    <property type="match status" value="1"/>
</dbReference>
<dbReference type="OrthoDB" id="5244329at2"/>
<dbReference type="SUPFAM" id="SSF55874">
    <property type="entry name" value="ATPase domain of HSP90 chaperone/DNA topoisomerase II/histidine kinase"/>
    <property type="match status" value="1"/>
</dbReference>
<protein>
    <submittedName>
        <fullName evidence="3">ATP-binding protein</fullName>
    </submittedName>
</protein>
<proteinExistence type="predicted"/>
<dbReference type="Pfam" id="PF13581">
    <property type="entry name" value="HATPase_c_2"/>
    <property type="match status" value="1"/>
</dbReference>
<keyword evidence="4" id="KW-1185">Reference proteome</keyword>